<name>A0A8S5T8X6_9CAUD</name>
<dbReference type="SUPFAM" id="SSF103370">
    <property type="entry name" value="NinB"/>
    <property type="match status" value="1"/>
</dbReference>
<evidence type="ECO:0000313" key="1">
    <source>
        <dbReference type="EMBL" id="DAF59788.1"/>
    </source>
</evidence>
<dbReference type="InterPro" id="IPR036619">
    <property type="entry name" value="NinB_sf"/>
</dbReference>
<proteinExistence type="predicted"/>
<protein>
    <submittedName>
        <fullName evidence="1">NinB recombination protein</fullName>
    </submittedName>
</protein>
<dbReference type="EMBL" id="BK032777">
    <property type="protein sequence ID" value="DAF59788.1"/>
    <property type="molecule type" value="Genomic_DNA"/>
</dbReference>
<sequence>MLVRSAKGKRLVAIFGKRKMIFNLSNHYEIPKFKEYVNKLFSERAVVEVKKKLPNRTLAQNSYLHLLLGYFGSEYGCSLDEAKIDFYKRTCNRDLFERKMVNKKGKEVTYLRSSAELTTGEMTLSIDRFRNWSASVAGIYLPAANEHQMLIYAQQEIQRNQEFI</sequence>
<reference evidence="1" key="1">
    <citation type="journal article" date="2021" name="Proc. Natl. Acad. Sci. U.S.A.">
        <title>A Catalog of Tens of Thousands of Viruses from Human Metagenomes Reveals Hidden Associations with Chronic Diseases.</title>
        <authorList>
            <person name="Tisza M.J."/>
            <person name="Buck C.B."/>
        </authorList>
    </citation>
    <scope>NUCLEOTIDE SEQUENCE</scope>
    <source>
        <strain evidence="1">Ct47y1</strain>
    </source>
</reference>
<dbReference type="Gene3D" id="1.10.3790.10">
    <property type="entry name" value="NinB"/>
    <property type="match status" value="1"/>
</dbReference>
<organism evidence="1">
    <name type="scientific">Siphoviridae sp. ct47y1</name>
    <dbReference type="NCBI Taxonomy" id="2827775"/>
    <lineage>
        <taxon>Viruses</taxon>
        <taxon>Duplodnaviria</taxon>
        <taxon>Heunggongvirae</taxon>
        <taxon>Uroviricota</taxon>
        <taxon>Caudoviricetes</taxon>
    </lineage>
</organism>
<accession>A0A8S5T8X6</accession>